<dbReference type="AlphaFoldDB" id="G0WEJ1"/>
<evidence type="ECO:0000256" key="1">
    <source>
        <dbReference type="SAM" id="MobiDB-lite"/>
    </source>
</evidence>
<dbReference type="SUPFAM" id="SSF48464">
    <property type="entry name" value="ENTH/VHS domain"/>
    <property type="match status" value="1"/>
</dbReference>
<dbReference type="GeneID" id="11495733"/>
<feature type="compositionally biased region" description="Polar residues" evidence="1">
    <location>
        <begin position="211"/>
        <end position="227"/>
    </location>
</feature>
<dbReference type="HOGENOM" id="CLU_053580_0_0_1"/>
<dbReference type="CDD" id="cd16994">
    <property type="entry name" value="ENTH_Ent4"/>
    <property type="match status" value="1"/>
</dbReference>
<dbReference type="SMART" id="SM00273">
    <property type="entry name" value="ENTH"/>
    <property type="match status" value="1"/>
</dbReference>
<dbReference type="GO" id="GO:0007015">
    <property type="term" value="P:actin filament organization"/>
    <property type="evidence" value="ECO:0007669"/>
    <property type="project" value="TreeGrafter"/>
</dbReference>
<feature type="region of interest" description="Disordered" evidence="1">
    <location>
        <begin position="159"/>
        <end position="178"/>
    </location>
</feature>
<keyword evidence="4" id="KW-1185">Reference proteome</keyword>
<evidence type="ECO:0000313" key="4">
    <source>
        <dbReference type="Proteomes" id="UP000000689"/>
    </source>
</evidence>
<dbReference type="Proteomes" id="UP000000689">
    <property type="component" value="Chromosome 8"/>
</dbReference>
<dbReference type="RefSeq" id="XP_003671445.1">
    <property type="nucleotide sequence ID" value="XM_003671397.1"/>
</dbReference>
<feature type="domain" description="ENTH" evidence="2">
    <location>
        <begin position="7"/>
        <end position="152"/>
    </location>
</feature>
<dbReference type="InterPro" id="IPR008942">
    <property type="entry name" value="ENTH_VHS"/>
</dbReference>
<sequence>MPLFDTVKNFVQTPTESKVKQATDDNETTGATGTLMNEISVLTYSPKTLKDIIQVIKKRLSSATSSNKKLSHKTSVYIIKTLTLISYLINNGSNEFIEWLRLNFYLVENITKKCNFQLQDNSADSKMIGQIKVIAEDMTNLINNENLLEQRRKDVIQFRSSISSPGRKSTDNSHLRNSFTKSDVMMVNRSSSNSERYFIRRDNNDNGNGNTSSIAYRQSSSGNSNSIDLKRRPLKNTSDFLRTSSSRFRLDPLEEEESNLVDTSIDNTNDTYISEDNSYSHYLNETSNTLLETDNMDNSKKKFSLTNPFR</sequence>
<dbReference type="GO" id="GO:0030125">
    <property type="term" value="C:clathrin vesicle coat"/>
    <property type="evidence" value="ECO:0007669"/>
    <property type="project" value="TreeGrafter"/>
</dbReference>
<proteinExistence type="predicted"/>
<dbReference type="GO" id="GO:0005886">
    <property type="term" value="C:plasma membrane"/>
    <property type="evidence" value="ECO:0007669"/>
    <property type="project" value="TreeGrafter"/>
</dbReference>
<gene>
    <name evidence="3" type="primary">NDAI0H00280</name>
    <name evidence="3" type="ordered locus">NDAI_0H00280</name>
</gene>
<dbReference type="PANTHER" id="PTHR12276">
    <property type="entry name" value="EPSIN/ENT-RELATED"/>
    <property type="match status" value="1"/>
</dbReference>
<dbReference type="GO" id="GO:0005768">
    <property type="term" value="C:endosome"/>
    <property type="evidence" value="ECO:0007669"/>
    <property type="project" value="TreeGrafter"/>
</dbReference>
<dbReference type="EMBL" id="HE580274">
    <property type="protein sequence ID" value="CCD26202.1"/>
    <property type="molecule type" value="Genomic_DNA"/>
</dbReference>
<feature type="region of interest" description="Disordered" evidence="1">
    <location>
        <begin position="195"/>
        <end position="231"/>
    </location>
</feature>
<dbReference type="STRING" id="1071378.G0WEJ1"/>
<reference evidence="3 4" key="1">
    <citation type="journal article" date="2011" name="Proc. Natl. Acad. Sci. U.S.A.">
        <title>Evolutionary erosion of yeast sex chromosomes by mating-type switching accidents.</title>
        <authorList>
            <person name="Gordon J.L."/>
            <person name="Armisen D."/>
            <person name="Proux-Wera E."/>
            <person name="Oheigeartaigh S.S."/>
            <person name="Byrne K.P."/>
            <person name="Wolfe K.H."/>
        </authorList>
    </citation>
    <scope>NUCLEOTIDE SEQUENCE [LARGE SCALE GENOMIC DNA]</scope>
    <source>
        <strain evidence="4">ATCC 10597 / BCRC 20456 / CBS 421 / NBRC 0211 / NRRL Y-12639</strain>
    </source>
</reference>
<dbReference type="Pfam" id="PF01417">
    <property type="entry name" value="ENTH"/>
    <property type="match status" value="1"/>
</dbReference>
<evidence type="ECO:0000313" key="3">
    <source>
        <dbReference type="EMBL" id="CCD26202.1"/>
    </source>
</evidence>
<dbReference type="eggNOG" id="KOG2056">
    <property type="taxonomic scope" value="Eukaryota"/>
</dbReference>
<dbReference type="KEGG" id="ndi:NDAI_0H00280"/>
<dbReference type="GO" id="GO:0030276">
    <property type="term" value="F:clathrin binding"/>
    <property type="evidence" value="ECO:0007669"/>
    <property type="project" value="TreeGrafter"/>
</dbReference>
<dbReference type="GO" id="GO:0006897">
    <property type="term" value="P:endocytosis"/>
    <property type="evidence" value="ECO:0007669"/>
    <property type="project" value="TreeGrafter"/>
</dbReference>
<evidence type="ECO:0000259" key="2">
    <source>
        <dbReference type="PROSITE" id="PS50942"/>
    </source>
</evidence>
<accession>G0WEJ1</accession>
<dbReference type="GO" id="GO:0072659">
    <property type="term" value="P:protein localization to plasma membrane"/>
    <property type="evidence" value="ECO:0007669"/>
    <property type="project" value="EnsemblFungi"/>
</dbReference>
<protein>
    <recommendedName>
        <fullName evidence="2">ENTH domain-containing protein</fullName>
    </recommendedName>
</protein>
<dbReference type="Gene3D" id="1.25.40.90">
    <property type="match status" value="1"/>
</dbReference>
<name>G0WEJ1_NAUDC</name>
<dbReference type="OrthoDB" id="4033880at2759"/>
<dbReference type="GO" id="GO:0005543">
    <property type="term" value="F:phospholipid binding"/>
    <property type="evidence" value="ECO:0007669"/>
    <property type="project" value="TreeGrafter"/>
</dbReference>
<dbReference type="InterPro" id="IPR013809">
    <property type="entry name" value="ENTH"/>
</dbReference>
<dbReference type="PANTHER" id="PTHR12276:SF119">
    <property type="entry name" value="EPSIN-4"/>
    <property type="match status" value="1"/>
</dbReference>
<organism evidence="3 4">
    <name type="scientific">Naumovozyma dairenensis (strain ATCC 10597 / BCRC 20456 / CBS 421 / NBRC 0211 / NRRL Y-12639)</name>
    <name type="common">Saccharomyces dairenensis</name>
    <dbReference type="NCBI Taxonomy" id="1071378"/>
    <lineage>
        <taxon>Eukaryota</taxon>
        <taxon>Fungi</taxon>
        <taxon>Dikarya</taxon>
        <taxon>Ascomycota</taxon>
        <taxon>Saccharomycotina</taxon>
        <taxon>Saccharomycetes</taxon>
        <taxon>Saccharomycetales</taxon>
        <taxon>Saccharomycetaceae</taxon>
        <taxon>Naumovozyma</taxon>
    </lineage>
</organism>
<dbReference type="PROSITE" id="PS50942">
    <property type="entry name" value="ENTH"/>
    <property type="match status" value="1"/>
</dbReference>